<gene>
    <name evidence="3" type="ORF">QYE76_066662</name>
</gene>
<feature type="compositionally biased region" description="Acidic residues" evidence="2">
    <location>
        <begin position="64"/>
        <end position="77"/>
    </location>
</feature>
<feature type="compositionally biased region" description="Polar residues" evidence="2">
    <location>
        <begin position="114"/>
        <end position="123"/>
    </location>
</feature>
<dbReference type="EMBL" id="JAUUTY010000004">
    <property type="protein sequence ID" value="KAK1648857.1"/>
    <property type="molecule type" value="Genomic_DNA"/>
</dbReference>
<organism evidence="3 4">
    <name type="scientific">Lolium multiflorum</name>
    <name type="common">Italian ryegrass</name>
    <name type="synonym">Lolium perenne subsp. multiflorum</name>
    <dbReference type="NCBI Taxonomy" id="4521"/>
    <lineage>
        <taxon>Eukaryota</taxon>
        <taxon>Viridiplantae</taxon>
        <taxon>Streptophyta</taxon>
        <taxon>Embryophyta</taxon>
        <taxon>Tracheophyta</taxon>
        <taxon>Spermatophyta</taxon>
        <taxon>Magnoliopsida</taxon>
        <taxon>Liliopsida</taxon>
        <taxon>Poales</taxon>
        <taxon>Poaceae</taxon>
        <taxon>BOP clade</taxon>
        <taxon>Pooideae</taxon>
        <taxon>Poodae</taxon>
        <taxon>Poeae</taxon>
        <taxon>Poeae Chloroplast Group 2 (Poeae type)</taxon>
        <taxon>Loliodinae</taxon>
        <taxon>Loliinae</taxon>
        <taxon>Lolium</taxon>
    </lineage>
</organism>
<protein>
    <submittedName>
        <fullName evidence="3">Uncharacterized protein</fullName>
    </submittedName>
</protein>
<evidence type="ECO:0000313" key="4">
    <source>
        <dbReference type="Proteomes" id="UP001231189"/>
    </source>
</evidence>
<evidence type="ECO:0000256" key="2">
    <source>
        <dbReference type="SAM" id="MobiDB-lite"/>
    </source>
</evidence>
<feature type="compositionally biased region" description="Acidic residues" evidence="2">
    <location>
        <begin position="145"/>
        <end position="158"/>
    </location>
</feature>
<dbReference type="AlphaFoldDB" id="A0AAD8WCB3"/>
<keyword evidence="1" id="KW-0175">Coiled coil</keyword>
<accession>A0AAD8WCB3</accession>
<feature type="compositionally biased region" description="Acidic residues" evidence="2">
    <location>
        <begin position="85"/>
        <end position="96"/>
    </location>
</feature>
<feature type="coiled-coil region" evidence="1">
    <location>
        <begin position="377"/>
        <end position="411"/>
    </location>
</feature>
<reference evidence="3" key="1">
    <citation type="submission" date="2023-07" db="EMBL/GenBank/DDBJ databases">
        <title>A chromosome-level genome assembly of Lolium multiflorum.</title>
        <authorList>
            <person name="Chen Y."/>
            <person name="Copetti D."/>
            <person name="Kolliker R."/>
            <person name="Studer B."/>
        </authorList>
    </citation>
    <scope>NUCLEOTIDE SEQUENCE</scope>
    <source>
        <strain evidence="3">02402/16</strain>
        <tissue evidence="3">Leaf</tissue>
    </source>
</reference>
<evidence type="ECO:0000256" key="1">
    <source>
        <dbReference type="SAM" id="Coils"/>
    </source>
</evidence>
<name>A0AAD8WCB3_LOLMU</name>
<feature type="compositionally biased region" description="Low complexity" evidence="2">
    <location>
        <begin position="181"/>
        <end position="190"/>
    </location>
</feature>
<keyword evidence="4" id="KW-1185">Reference proteome</keyword>
<feature type="region of interest" description="Disordered" evidence="2">
    <location>
        <begin position="47"/>
        <end position="192"/>
    </location>
</feature>
<feature type="region of interest" description="Disordered" evidence="2">
    <location>
        <begin position="434"/>
        <end position="473"/>
    </location>
</feature>
<comment type="caution">
    <text evidence="3">The sequence shown here is derived from an EMBL/GenBank/DDBJ whole genome shotgun (WGS) entry which is preliminary data.</text>
</comment>
<sequence>MGKKKGASASDAYKISRDWSASAISNRDVNKLRALGFISSSRTTSAFQVPAVAQCYPPTPESGVEPEDDDENSEETEDPQRTLEDSDVQEEATEDDAFLRSRRRKQIHEDFITTAESSPSGQDNDAAGAAPPPPAKKGPTSFFAVEDDLDSSDDDDEVPLAKRPKLTLGRKASVQEPKPSPAKSTPPSRTTVEKIPVSRIVEEIKVVLVIAVIMGTFTKLWVPYPEDDTPFSDTLSRVCRSLSIRAPMFRGRAVISDVHTVERWEIETTIEGRLVQPATDTVVYLKTYPDWEDGVVMAMQEALARIVYRYRNDIDEDSDIQHFGHRSSAGFCIRTKGNREGMTWTAIQFEDMERYAQKMEHHLRLEMKDCDLIKQILQENNLKYYEMKEQRDELDAEVAQLKTDNEKLQDETFKQQAIILALQAQCAHLVKQIPSSPPHPVTQETLIEEENTLKRKATEEGSPLSYDGAVKRR</sequence>
<evidence type="ECO:0000313" key="3">
    <source>
        <dbReference type="EMBL" id="KAK1648857.1"/>
    </source>
</evidence>
<proteinExistence type="predicted"/>
<feature type="region of interest" description="Disordered" evidence="2">
    <location>
        <begin position="1"/>
        <end position="20"/>
    </location>
</feature>
<dbReference type="Proteomes" id="UP001231189">
    <property type="component" value="Unassembled WGS sequence"/>
</dbReference>